<evidence type="ECO:0000313" key="2">
    <source>
        <dbReference type="EMBL" id="BBC81349.1"/>
    </source>
</evidence>
<dbReference type="Proteomes" id="UP000270034">
    <property type="component" value="Chromosome"/>
</dbReference>
<proteinExistence type="predicted"/>
<protein>
    <submittedName>
        <fullName evidence="2">AI-2E family transporter</fullName>
    </submittedName>
</protein>
<accession>A0A2Z5ZLY9</accession>
<feature type="region of interest" description="Disordered" evidence="1">
    <location>
        <begin position="50"/>
        <end position="72"/>
    </location>
</feature>
<dbReference type="KEGG" id="aot:AcetOri_orf04536"/>
<sequence length="72" mass="8367">MYFLNYVKNFVVFSSLHNCKTASITQYMAYLSLVFQFSLPRYKSISRMTSEPAPTHAEPPPLRRKIPLKPRG</sequence>
<evidence type="ECO:0000313" key="3">
    <source>
        <dbReference type="Proteomes" id="UP000270034"/>
    </source>
</evidence>
<evidence type="ECO:0000256" key="1">
    <source>
        <dbReference type="SAM" id="MobiDB-lite"/>
    </source>
</evidence>
<gene>
    <name evidence="2" type="ORF">AcetOrient_orf04536</name>
</gene>
<dbReference type="EMBL" id="AP018515">
    <property type="protein sequence ID" value="BBC81349.1"/>
    <property type="molecule type" value="Genomic_DNA"/>
</dbReference>
<dbReference type="AlphaFoldDB" id="A0A2Z5ZLY9"/>
<organism evidence="2 3">
    <name type="scientific">Acetobacter orientalis</name>
    <dbReference type="NCBI Taxonomy" id="146474"/>
    <lineage>
        <taxon>Bacteria</taxon>
        <taxon>Pseudomonadati</taxon>
        <taxon>Pseudomonadota</taxon>
        <taxon>Alphaproteobacteria</taxon>
        <taxon>Acetobacterales</taxon>
        <taxon>Acetobacteraceae</taxon>
        <taxon>Acetobacter</taxon>
    </lineage>
</organism>
<reference evidence="2 3" key="1">
    <citation type="submission" date="2018-02" db="EMBL/GenBank/DDBJ databases">
        <title>Acetobacter orientalis genome.</title>
        <authorList>
            <person name="Nakashima N."/>
            <person name="Tamura T."/>
        </authorList>
    </citation>
    <scope>NUCLEOTIDE SEQUENCE [LARGE SCALE GENOMIC DNA]</scope>
    <source>
        <strain evidence="2 3">FAN1</strain>
    </source>
</reference>
<name>A0A2Z5ZLY9_9PROT</name>
<feature type="compositionally biased region" description="Basic residues" evidence="1">
    <location>
        <begin position="62"/>
        <end position="72"/>
    </location>
</feature>